<proteinExistence type="predicted"/>
<comment type="caution">
    <text evidence="1">The sequence shown here is derived from an EMBL/GenBank/DDBJ whole genome shotgun (WGS) entry which is preliminary data.</text>
</comment>
<evidence type="ECO:0000313" key="1">
    <source>
        <dbReference type="EMBL" id="TEA35022.1"/>
    </source>
</evidence>
<protein>
    <submittedName>
        <fullName evidence="1">Uncharacterized protein</fullName>
    </submittedName>
</protein>
<name>A0A484GH95_SOUCH</name>
<dbReference type="Proteomes" id="UP000295264">
    <property type="component" value="Unassembled WGS sequence"/>
</dbReference>
<dbReference type="AlphaFoldDB" id="A0A484GH95"/>
<reference evidence="1 2" key="1">
    <citation type="journal article" date="2018" name="Genomics">
        <title>Molecular footprints of inshore aquatic adaptation in Indo-Pacific humpback dolphin (Sousa chinensis).</title>
        <authorList>
            <person name="Ming Y."/>
            <person name="Jian J."/>
            <person name="Yu F."/>
            <person name="Yu X."/>
            <person name="Wang J."/>
            <person name="Liu W."/>
        </authorList>
    </citation>
    <scope>NUCLEOTIDE SEQUENCE [LARGE SCALE GENOMIC DNA]</scope>
    <source>
        <strain evidence="1">MY-2018</strain>
        <tissue evidence="1">Skin</tissue>
    </source>
</reference>
<dbReference type="EMBL" id="QWLN02008121">
    <property type="protein sequence ID" value="TEA35022.1"/>
    <property type="molecule type" value="Genomic_DNA"/>
</dbReference>
<keyword evidence="2" id="KW-1185">Reference proteome</keyword>
<accession>A0A484GH95</accession>
<organism evidence="1 2">
    <name type="scientific">Sousa chinensis</name>
    <name type="common">Indo-pacific humpbacked dolphin</name>
    <name type="synonym">Steno chinensis</name>
    <dbReference type="NCBI Taxonomy" id="103600"/>
    <lineage>
        <taxon>Eukaryota</taxon>
        <taxon>Metazoa</taxon>
        <taxon>Chordata</taxon>
        <taxon>Craniata</taxon>
        <taxon>Vertebrata</taxon>
        <taxon>Euteleostomi</taxon>
        <taxon>Mammalia</taxon>
        <taxon>Eutheria</taxon>
        <taxon>Laurasiatheria</taxon>
        <taxon>Artiodactyla</taxon>
        <taxon>Whippomorpha</taxon>
        <taxon>Cetacea</taxon>
        <taxon>Odontoceti</taxon>
        <taxon>Delphinidae</taxon>
        <taxon>Sousa</taxon>
    </lineage>
</organism>
<gene>
    <name evidence="1" type="ORF">DBR06_SOUSAS9710102</name>
</gene>
<feature type="non-terminal residue" evidence="1">
    <location>
        <position position="1"/>
    </location>
</feature>
<evidence type="ECO:0000313" key="2">
    <source>
        <dbReference type="Proteomes" id="UP000295264"/>
    </source>
</evidence>
<sequence length="28" mass="3337">TQRQMRGTCYMFSRPFRKHGVVPLATHM</sequence>